<proteinExistence type="predicted"/>
<comment type="caution">
    <text evidence="2">The sequence shown here is derived from an EMBL/GenBank/DDBJ whole genome shotgun (WGS) entry which is preliminary data.</text>
</comment>
<evidence type="ECO:0000313" key="3">
    <source>
        <dbReference type="Proteomes" id="UP001472677"/>
    </source>
</evidence>
<gene>
    <name evidence="2" type="ORF">V6N12_008876</name>
</gene>
<sequence>MFHYQRPPISSSHPSTSPWEMPSPAGFFVTFAMIAGAIGVASTIAGINHICRWNDISLPSAASIAGLAWIFTLLGMGFACKEIELEIRNASSIRI</sequence>
<keyword evidence="3" id="KW-1185">Reference proteome</keyword>
<dbReference type="PANTHER" id="PTHR33294">
    <property type="entry name" value="AWPM-19-LIKE FAMILY PROTEIN"/>
    <property type="match status" value="1"/>
</dbReference>
<keyword evidence="1" id="KW-1133">Transmembrane helix</keyword>
<keyword evidence="1" id="KW-0472">Membrane</keyword>
<reference evidence="2 3" key="1">
    <citation type="journal article" date="2024" name="G3 (Bethesda)">
        <title>Genome assembly of Hibiscus sabdariffa L. provides insights into metabolisms of medicinal natural products.</title>
        <authorList>
            <person name="Kim T."/>
        </authorList>
    </citation>
    <scope>NUCLEOTIDE SEQUENCE [LARGE SCALE GENOMIC DNA]</scope>
    <source>
        <strain evidence="2">TK-2024</strain>
        <tissue evidence="2">Old leaves</tissue>
    </source>
</reference>
<organism evidence="2 3">
    <name type="scientific">Hibiscus sabdariffa</name>
    <name type="common">roselle</name>
    <dbReference type="NCBI Taxonomy" id="183260"/>
    <lineage>
        <taxon>Eukaryota</taxon>
        <taxon>Viridiplantae</taxon>
        <taxon>Streptophyta</taxon>
        <taxon>Embryophyta</taxon>
        <taxon>Tracheophyta</taxon>
        <taxon>Spermatophyta</taxon>
        <taxon>Magnoliopsida</taxon>
        <taxon>eudicotyledons</taxon>
        <taxon>Gunneridae</taxon>
        <taxon>Pentapetalae</taxon>
        <taxon>rosids</taxon>
        <taxon>malvids</taxon>
        <taxon>Malvales</taxon>
        <taxon>Malvaceae</taxon>
        <taxon>Malvoideae</taxon>
        <taxon>Hibiscus</taxon>
    </lineage>
</organism>
<dbReference type="EMBL" id="JBBPBM010000067">
    <property type="protein sequence ID" value="KAK8514160.1"/>
    <property type="molecule type" value="Genomic_DNA"/>
</dbReference>
<feature type="transmembrane region" description="Helical" evidence="1">
    <location>
        <begin position="58"/>
        <end position="79"/>
    </location>
</feature>
<name>A0ABR2C422_9ROSI</name>
<accession>A0ABR2C422</accession>
<dbReference type="Proteomes" id="UP001472677">
    <property type="component" value="Unassembled WGS sequence"/>
</dbReference>
<protein>
    <submittedName>
        <fullName evidence="2">Uncharacterized protein</fullName>
    </submittedName>
</protein>
<evidence type="ECO:0000256" key="1">
    <source>
        <dbReference type="SAM" id="Phobius"/>
    </source>
</evidence>
<evidence type="ECO:0000313" key="2">
    <source>
        <dbReference type="EMBL" id="KAK8514160.1"/>
    </source>
</evidence>
<keyword evidence="1" id="KW-0812">Transmembrane</keyword>
<dbReference type="Pfam" id="PF05512">
    <property type="entry name" value="AWPM-19"/>
    <property type="match status" value="1"/>
</dbReference>
<dbReference type="PANTHER" id="PTHR33294:SF6">
    <property type="entry name" value="AWPM-19-LIKE FAMILY PROTEIN"/>
    <property type="match status" value="1"/>
</dbReference>
<feature type="transmembrane region" description="Helical" evidence="1">
    <location>
        <begin position="25"/>
        <end position="46"/>
    </location>
</feature>
<dbReference type="InterPro" id="IPR008390">
    <property type="entry name" value="AWPM-19"/>
</dbReference>